<keyword evidence="8" id="KW-0067">ATP-binding</keyword>
<dbReference type="NCBIfam" id="TIGR04120">
    <property type="entry name" value="DNA_lig_bact"/>
    <property type="match status" value="1"/>
</dbReference>
<dbReference type="InterPro" id="IPR012310">
    <property type="entry name" value="DNA_ligase_ATP-dep_cent"/>
</dbReference>
<dbReference type="InterPro" id="IPR026333">
    <property type="entry name" value="ATP_dep_DNA_lig_pp_1105_fam"/>
</dbReference>
<dbReference type="InterPro" id="IPR012309">
    <property type="entry name" value="DNA_ligase_ATP-dep_C"/>
</dbReference>
<dbReference type="PROSITE" id="PS50160">
    <property type="entry name" value="DNA_LIGASE_A3"/>
    <property type="match status" value="1"/>
</dbReference>
<evidence type="ECO:0000256" key="5">
    <source>
        <dbReference type="ARBA" id="ARBA00022723"/>
    </source>
</evidence>
<keyword evidence="9" id="KW-0233">DNA recombination</keyword>
<dbReference type="NCBIfam" id="NF006701">
    <property type="entry name" value="PRK09247.1"/>
    <property type="match status" value="1"/>
</dbReference>
<evidence type="ECO:0000256" key="3">
    <source>
        <dbReference type="ARBA" id="ARBA00022618"/>
    </source>
</evidence>
<keyword evidence="2 14" id="KW-0436">Ligase</keyword>
<evidence type="ECO:0000259" key="13">
    <source>
        <dbReference type="PROSITE" id="PS50160"/>
    </source>
</evidence>
<dbReference type="CDD" id="cd07897">
    <property type="entry name" value="Adenylation_DNA_ligase_Bac1"/>
    <property type="match status" value="1"/>
</dbReference>
<feature type="domain" description="ATP-dependent DNA ligase family profile" evidence="13">
    <location>
        <begin position="305"/>
        <end position="437"/>
    </location>
</feature>
<dbReference type="InterPro" id="IPR036599">
    <property type="entry name" value="DNA_ligase_N_sf"/>
</dbReference>
<evidence type="ECO:0000313" key="14">
    <source>
        <dbReference type="EMBL" id="NNJ24304.1"/>
    </source>
</evidence>
<organism evidence="14 15">
    <name type="scientific">Alienimonas chondri</name>
    <dbReference type="NCBI Taxonomy" id="2681879"/>
    <lineage>
        <taxon>Bacteria</taxon>
        <taxon>Pseudomonadati</taxon>
        <taxon>Planctomycetota</taxon>
        <taxon>Planctomycetia</taxon>
        <taxon>Planctomycetales</taxon>
        <taxon>Planctomycetaceae</taxon>
        <taxon>Alienimonas</taxon>
    </lineage>
</organism>
<sequence>MNKFTTLFTRLDETNKTLAKQAALVDYFKDAPPADAAWAVYFLSGRKLKRLLLSRELRAWGAAEAGVPDWLFEASYEVVGDLAETLALLLPPPEEATELPLKTFVEERLLPLKGMEEGERRAAVVQLWRELDRPQRFVAGKLMTGSFRVGVSQRSVIKALAIVGDVPPELVAHRMMGTWEPTAGFYTSLTLPEADGEIDASRPYPFFLAHPTVAPSDDLDDANEYFAEWKWDGIRSQVIRRQGQSFVWSRGEELIGERFPEILAVADALPDGTALDGEIVIARDGDVQSFAELQRRIGRKTVGKKLLKECPAHFVLFDVLEAGGEDVRNQPLERRRECLAAIAESLAEQGLNVSPSDLLEGETWEAFAVHREHSRSMRAEGLMLKRKDAPYGVGRVRGPWWKWKVDPYTVDGVMLYAQRGHGRRASLYTDYTFGVWDEVDGEAKLVPFAKAYSGLTDKEIGSVDKWIRRNTVNKFGPVREVKHERVFELAFENIQQSTRHKSGIAVRFPRIVRIRDDKIAAEADTLDTVKGLVE</sequence>
<evidence type="ECO:0000256" key="6">
    <source>
        <dbReference type="ARBA" id="ARBA00022741"/>
    </source>
</evidence>
<keyword evidence="4" id="KW-0235">DNA replication</keyword>
<accession>A0ABX1V950</accession>
<dbReference type="CDD" id="cd07972">
    <property type="entry name" value="OBF_DNA_ligase_Arch_LigB"/>
    <property type="match status" value="1"/>
</dbReference>
<evidence type="ECO:0000256" key="2">
    <source>
        <dbReference type="ARBA" id="ARBA00022598"/>
    </source>
</evidence>
<name>A0ABX1V950_9PLAN</name>
<dbReference type="InterPro" id="IPR012340">
    <property type="entry name" value="NA-bd_OB-fold"/>
</dbReference>
<evidence type="ECO:0000256" key="7">
    <source>
        <dbReference type="ARBA" id="ARBA00022763"/>
    </source>
</evidence>
<evidence type="ECO:0000256" key="4">
    <source>
        <dbReference type="ARBA" id="ARBA00022705"/>
    </source>
</evidence>
<evidence type="ECO:0000256" key="10">
    <source>
        <dbReference type="ARBA" id="ARBA00023204"/>
    </source>
</evidence>
<keyword evidence="3" id="KW-0132">Cell division</keyword>
<keyword evidence="10" id="KW-0234">DNA repair</keyword>
<dbReference type="RefSeq" id="WP_171183110.1">
    <property type="nucleotide sequence ID" value="NZ_WTPX01000006.1"/>
</dbReference>
<dbReference type="PANTHER" id="PTHR45674:SF13">
    <property type="entry name" value="DNA LIGASE-RELATED"/>
    <property type="match status" value="1"/>
</dbReference>
<protein>
    <recommendedName>
        <fullName evidence="1">DNA ligase (ATP)</fullName>
        <ecNumber evidence="1">6.5.1.1</ecNumber>
    </recommendedName>
</protein>
<dbReference type="Pfam" id="PF04679">
    <property type="entry name" value="DNA_ligase_A_C"/>
    <property type="match status" value="1"/>
</dbReference>
<keyword evidence="6" id="KW-0547">Nucleotide-binding</keyword>
<dbReference type="Pfam" id="PF04675">
    <property type="entry name" value="DNA_ligase_A_N"/>
    <property type="match status" value="1"/>
</dbReference>
<keyword evidence="11" id="KW-0131">Cell cycle</keyword>
<keyword evidence="15" id="KW-1185">Reference proteome</keyword>
<evidence type="ECO:0000256" key="8">
    <source>
        <dbReference type="ARBA" id="ARBA00022840"/>
    </source>
</evidence>
<dbReference type="Gene3D" id="2.40.50.140">
    <property type="entry name" value="Nucleic acid-binding proteins"/>
    <property type="match status" value="1"/>
</dbReference>
<gene>
    <name evidence="14" type="primary">lig</name>
    <name evidence="14" type="ORF">LzC2_03600</name>
</gene>
<evidence type="ECO:0000256" key="1">
    <source>
        <dbReference type="ARBA" id="ARBA00012727"/>
    </source>
</evidence>
<dbReference type="EMBL" id="WTPX01000006">
    <property type="protein sequence ID" value="NNJ24304.1"/>
    <property type="molecule type" value="Genomic_DNA"/>
</dbReference>
<evidence type="ECO:0000256" key="12">
    <source>
        <dbReference type="ARBA" id="ARBA00034003"/>
    </source>
</evidence>
<dbReference type="EC" id="6.5.1.1" evidence="1"/>
<dbReference type="InterPro" id="IPR050191">
    <property type="entry name" value="ATP-dep_DNA_ligase"/>
</dbReference>
<dbReference type="Gene3D" id="3.30.470.30">
    <property type="entry name" value="DNA ligase/mRNA capping enzyme"/>
    <property type="match status" value="1"/>
</dbReference>
<dbReference type="Proteomes" id="UP000609651">
    <property type="component" value="Unassembled WGS sequence"/>
</dbReference>
<dbReference type="InterPro" id="IPR012308">
    <property type="entry name" value="DNA_ligase_ATP-dep_N"/>
</dbReference>
<evidence type="ECO:0000313" key="15">
    <source>
        <dbReference type="Proteomes" id="UP000609651"/>
    </source>
</evidence>
<reference evidence="14 15" key="1">
    <citation type="journal article" date="2020" name="Syst. Appl. Microbiol.">
        <title>Alienimonas chondri sp. nov., a novel planctomycete isolated from the biofilm of the red alga Chondrus crispus.</title>
        <authorList>
            <person name="Vitorino I."/>
            <person name="Albuquerque L."/>
            <person name="Wiegand S."/>
            <person name="Kallscheuer N."/>
            <person name="da Costa M.S."/>
            <person name="Lobo-da-Cunha A."/>
            <person name="Jogler C."/>
            <person name="Lage O.M."/>
        </authorList>
    </citation>
    <scope>NUCLEOTIDE SEQUENCE [LARGE SCALE GENOMIC DNA]</scope>
    <source>
        <strain evidence="14 15">LzC2</strain>
    </source>
</reference>
<dbReference type="SUPFAM" id="SSF50249">
    <property type="entry name" value="Nucleic acid-binding proteins"/>
    <property type="match status" value="1"/>
</dbReference>
<evidence type="ECO:0000256" key="9">
    <source>
        <dbReference type="ARBA" id="ARBA00023172"/>
    </source>
</evidence>
<dbReference type="Gene3D" id="1.10.3260.10">
    <property type="entry name" value="DNA ligase, ATP-dependent, N-terminal domain"/>
    <property type="match status" value="1"/>
</dbReference>
<proteinExistence type="predicted"/>
<evidence type="ECO:0000256" key="11">
    <source>
        <dbReference type="ARBA" id="ARBA00023306"/>
    </source>
</evidence>
<dbReference type="GO" id="GO:0003910">
    <property type="term" value="F:DNA ligase (ATP) activity"/>
    <property type="evidence" value="ECO:0007669"/>
    <property type="project" value="UniProtKB-EC"/>
</dbReference>
<dbReference type="SUPFAM" id="SSF56091">
    <property type="entry name" value="DNA ligase/mRNA capping enzyme, catalytic domain"/>
    <property type="match status" value="1"/>
</dbReference>
<dbReference type="PANTHER" id="PTHR45674">
    <property type="entry name" value="DNA LIGASE 1/3 FAMILY MEMBER"/>
    <property type="match status" value="1"/>
</dbReference>
<comment type="caution">
    <text evidence="14">The sequence shown here is derived from an EMBL/GenBank/DDBJ whole genome shotgun (WGS) entry which is preliminary data.</text>
</comment>
<keyword evidence="7" id="KW-0227">DNA damage</keyword>
<keyword evidence="5" id="KW-0479">Metal-binding</keyword>
<dbReference type="Pfam" id="PF01068">
    <property type="entry name" value="DNA_ligase_A_M"/>
    <property type="match status" value="1"/>
</dbReference>
<comment type="catalytic activity">
    <reaction evidence="12">
        <text>ATP + (deoxyribonucleotide)n-3'-hydroxyl + 5'-phospho-(deoxyribonucleotide)m = (deoxyribonucleotide)n+m + AMP + diphosphate.</text>
        <dbReference type="EC" id="6.5.1.1"/>
    </reaction>
</comment>
<dbReference type="SUPFAM" id="SSF117018">
    <property type="entry name" value="ATP-dependent DNA ligase DNA-binding domain"/>
    <property type="match status" value="1"/>
</dbReference>